<dbReference type="EMBL" id="JAGPXC010000002">
    <property type="protein sequence ID" value="KAH6658635.1"/>
    <property type="molecule type" value="Genomic_DNA"/>
</dbReference>
<dbReference type="Proteomes" id="UP000758603">
    <property type="component" value="Unassembled WGS sequence"/>
</dbReference>
<dbReference type="OrthoDB" id="5068804at2759"/>
<protein>
    <submittedName>
        <fullName evidence="1">Uncharacterized protein</fullName>
    </submittedName>
</protein>
<organism evidence="1 2">
    <name type="scientific">Truncatella angustata</name>
    <dbReference type="NCBI Taxonomy" id="152316"/>
    <lineage>
        <taxon>Eukaryota</taxon>
        <taxon>Fungi</taxon>
        <taxon>Dikarya</taxon>
        <taxon>Ascomycota</taxon>
        <taxon>Pezizomycotina</taxon>
        <taxon>Sordariomycetes</taxon>
        <taxon>Xylariomycetidae</taxon>
        <taxon>Amphisphaeriales</taxon>
        <taxon>Sporocadaceae</taxon>
        <taxon>Truncatella</taxon>
    </lineage>
</organism>
<name>A0A9P8UV85_9PEZI</name>
<evidence type="ECO:0000313" key="2">
    <source>
        <dbReference type="Proteomes" id="UP000758603"/>
    </source>
</evidence>
<sequence>MAEVETPTGDASDALCNYGFFGIQDASVGDRVQEKQSKGFPCLSEEGLEFLYLNFLSDQGPIKTFLPKCAVGRYREFRSDRDHIFQFRKGGESKAKVFVSLLWKPGSEVVFYGRSHLHTLASVIASNGLFEVPLAALEAAGCSEGTLLRFENGGM</sequence>
<evidence type="ECO:0000313" key="1">
    <source>
        <dbReference type="EMBL" id="KAH6658635.1"/>
    </source>
</evidence>
<dbReference type="GeneID" id="70124442"/>
<accession>A0A9P8UV85</accession>
<gene>
    <name evidence="1" type="ORF">BKA67DRAFT_218580</name>
</gene>
<dbReference type="AlphaFoldDB" id="A0A9P8UV85"/>
<comment type="caution">
    <text evidence="1">The sequence shown here is derived from an EMBL/GenBank/DDBJ whole genome shotgun (WGS) entry which is preliminary data.</text>
</comment>
<dbReference type="RefSeq" id="XP_045962869.1">
    <property type="nucleotide sequence ID" value="XM_046095549.1"/>
</dbReference>
<proteinExistence type="predicted"/>
<keyword evidence="2" id="KW-1185">Reference proteome</keyword>
<reference evidence="1" key="1">
    <citation type="journal article" date="2021" name="Nat. Commun.">
        <title>Genetic determinants of endophytism in the Arabidopsis root mycobiome.</title>
        <authorList>
            <person name="Mesny F."/>
            <person name="Miyauchi S."/>
            <person name="Thiergart T."/>
            <person name="Pickel B."/>
            <person name="Atanasova L."/>
            <person name="Karlsson M."/>
            <person name="Huettel B."/>
            <person name="Barry K.W."/>
            <person name="Haridas S."/>
            <person name="Chen C."/>
            <person name="Bauer D."/>
            <person name="Andreopoulos W."/>
            <person name="Pangilinan J."/>
            <person name="LaButti K."/>
            <person name="Riley R."/>
            <person name="Lipzen A."/>
            <person name="Clum A."/>
            <person name="Drula E."/>
            <person name="Henrissat B."/>
            <person name="Kohler A."/>
            <person name="Grigoriev I.V."/>
            <person name="Martin F.M."/>
            <person name="Hacquard S."/>
        </authorList>
    </citation>
    <scope>NUCLEOTIDE SEQUENCE</scope>
    <source>
        <strain evidence="1">MPI-SDFR-AT-0073</strain>
    </source>
</reference>